<keyword evidence="1" id="KW-0732">Signal</keyword>
<evidence type="ECO:0000313" key="3">
    <source>
        <dbReference type="EMBL" id="VEH15537.1"/>
    </source>
</evidence>
<dbReference type="GeneID" id="85012360"/>
<dbReference type="EMBL" id="LR134384">
    <property type="protein sequence ID" value="VEH15537.1"/>
    <property type="molecule type" value="Genomic_DNA"/>
</dbReference>
<gene>
    <name evidence="3" type="ORF">NCTC13071_01541</name>
</gene>
<dbReference type="Pfam" id="PF25275">
    <property type="entry name" value="Golvesin_C"/>
    <property type="match status" value="1"/>
</dbReference>
<proteinExistence type="predicted"/>
<feature type="domain" description="Fibronectin type-III" evidence="2">
    <location>
        <begin position="589"/>
        <end position="681"/>
    </location>
</feature>
<dbReference type="SMART" id="SM00060">
    <property type="entry name" value="FN3"/>
    <property type="match status" value="1"/>
</dbReference>
<dbReference type="Gene3D" id="2.60.40.10">
    <property type="entry name" value="Immunoglobulins"/>
    <property type="match status" value="1"/>
</dbReference>
<dbReference type="InterPro" id="IPR033803">
    <property type="entry name" value="CBD-like_Golvesin-Xly"/>
</dbReference>
<evidence type="ECO:0000259" key="2">
    <source>
        <dbReference type="PROSITE" id="PS50853"/>
    </source>
</evidence>
<dbReference type="Gene3D" id="3.40.630.40">
    <property type="entry name" value="Zn-dependent exopeptidases"/>
    <property type="match status" value="1"/>
</dbReference>
<evidence type="ECO:0000313" key="4">
    <source>
        <dbReference type="Proteomes" id="UP000274578"/>
    </source>
</evidence>
<dbReference type="InterPro" id="IPR003961">
    <property type="entry name" value="FN3_dom"/>
</dbReference>
<dbReference type="CDD" id="cd00063">
    <property type="entry name" value="FN3"/>
    <property type="match status" value="1"/>
</dbReference>
<feature type="chain" id="PRO_5018703572" description="Fibronectin type-III domain-containing protein" evidence="1">
    <location>
        <begin position="21"/>
        <end position="963"/>
    </location>
</feature>
<accession>A0A3S4UM20</accession>
<name>A0A3S4UM20_9BACT</name>
<dbReference type="RefSeq" id="WP_018920194.1">
    <property type="nucleotide sequence ID" value="NZ_LR134384.1"/>
</dbReference>
<evidence type="ECO:0000256" key="1">
    <source>
        <dbReference type="SAM" id="SignalP"/>
    </source>
</evidence>
<organism evidence="3 4">
    <name type="scientific">Segatella oris</name>
    <dbReference type="NCBI Taxonomy" id="28135"/>
    <lineage>
        <taxon>Bacteria</taxon>
        <taxon>Pseudomonadati</taxon>
        <taxon>Bacteroidota</taxon>
        <taxon>Bacteroidia</taxon>
        <taxon>Bacteroidales</taxon>
        <taxon>Prevotellaceae</taxon>
        <taxon>Segatella</taxon>
    </lineage>
</organism>
<dbReference type="InterPro" id="IPR013783">
    <property type="entry name" value="Ig-like_fold"/>
</dbReference>
<dbReference type="KEGG" id="poc:NCTC13071_01541"/>
<protein>
    <recommendedName>
        <fullName evidence="2">Fibronectin type-III domain-containing protein</fullName>
    </recommendedName>
</protein>
<dbReference type="PROSITE" id="PS50853">
    <property type="entry name" value="FN3"/>
    <property type="match status" value="1"/>
</dbReference>
<sequence length="963" mass="107337">MRKKIVAFGLILALSSPLYGFMPVEDASLKNTIGNYLTRYCTEKKYSSDLISIEKLQIDNSRETVIISISNNFANQYLTSRDVKKLFKGIKKVLPSYCRKYQLSVQTCGTPLQYLPEDAIVPDNEGNRFWGDIEYKDAPWTENASRPFGITHGLYNRHITLWASHGRYYDADKGVWKWQRPNLFGTTEDLFTQTIVVPYLIPMLQNAGAVVFTPRERDWQTDEQIVDNDVSKSPSYLEVNVKGDWKTTPEKGFSFHLGTYENAENPFTAGTARMTKTTKSKNYSLISYQPYLNNDGKYAVYVSYQTLDKSIPDAEYIVYHKGEATRFTVNQTMGGSTWVYLGTFDFAKGSSQENRVVITNRSKHHGVVTADAVRFGGGMGNIERGGTTSGYPRCLEGARYYTQWAGAPATVYNGRLGQNDYADDINARSYMSNWLGGGSCYEPSIEGKKVPIELSLAVHSDAGFDSNGGLIGSLAICTTNFNEGKLNSGISRLISKDFANRLLNGFDRDLPAIANRWARRYLWDRNYSETRNPEVPSAIIETLSHQNFPDMILGQDPNFKFAMARSLYKTVTRFINEGHGRPTIIQPLAPHNFKVEFTDNSHIRLAWKATEDNLEPSAYPNAYVVYTAIGASGYDNGTIVKKPFYDLQIVPGIQYNFKVTAINRGGESFPTEELSAYRQDGATKNILVVNGFNRLSGPAVIDNGEQQGFELDKDPGVSYGLTAGWNGKQQEFSVSRMGIEGPGGLGYGGDELAGHFIMGNDFSAVKAHTEAIASARKYNVVSCSAQVLETENINLSAYQTIDLILGLQKYDSHALGYYKVLPKTLQNHLRSYTQKHGNLIVSGSYIGSDMQDINEQQFLTDVLKVNYQQNDSTTAGEFINGLGASFDIYRQTNPQHYAATSVDILNPITGAICAMQYSDGTSAAVGYQGNDYHVFTTGFPLECIKSRETRNAIMRGILQYVMK</sequence>
<dbReference type="AlphaFoldDB" id="A0A3S4UM20"/>
<reference evidence="3 4" key="1">
    <citation type="submission" date="2018-12" db="EMBL/GenBank/DDBJ databases">
        <authorList>
            <consortium name="Pathogen Informatics"/>
        </authorList>
    </citation>
    <scope>NUCLEOTIDE SEQUENCE [LARGE SCALE GENOMIC DNA]</scope>
    <source>
        <strain evidence="3 4">NCTC13071</strain>
    </source>
</reference>
<dbReference type="SUPFAM" id="SSF49265">
    <property type="entry name" value="Fibronectin type III"/>
    <property type="match status" value="1"/>
</dbReference>
<dbReference type="InterPro" id="IPR036116">
    <property type="entry name" value="FN3_sf"/>
</dbReference>
<feature type="signal peptide" evidence="1">
    <location>
        <begin position="1"/>
        <end position="20"/>
    </location>
</feature>
<dbReference type="Proteomes" id="UP000274578">
    <property type="component" value="Chromosome 1"/>
</dbReference>